<evidence type="ECO:0000256" key="1">
    <source>
        <dbReference type="PROSITE-ProRule" id="PRU00023"/>
    </source>
</evidence>
<dbReference type="InterPro" id="IPR002110">
    <property type="entry name" value="Ankyrin_rpt"/>
</dbReference>
<dbReference type="Pfam" id="PF12796">
    <property type="entry name" value="Ank_2"/>
    <property type="match status" value="1"/>
</dbReference>
<keyword evidence="1" id="KW-0040">ANK repeat</keyword>
<evidence type="ECO:0000313" key="3">
    <source>
        <dbReference type="EMBL" id="KAF2126096.1"/>
    </source>
</evidence>
<organism evidence="3 4">
    <name type="scientific">Dothidotthia symphoricarpi CBS 119687</name>
    <dbReference type="NCBI Taxonomy" id="1392245"/>
    <lineage>
        <taxon>Eukaryota</taxon>
        <taxon>Fungi</taxon>
        <taxon>Dikarya</taxon>
        <taxon>Ascomycota</taxon>
        <taxon>Pezizomycotina</taxon>
        <taxon>Dothideomycetes</taxon>
        <taxon>Pleosporomycetidae</taxon>
        <taxon>Pleosporales</taxon>
        <taxon>Dothidotthiaceae</taxon>
        <taxon>Dothidotthia</taxon>
    </lineage>
</organism>
<proteinExistence type="predicted"/>
<dbReference type="OrthoDB" id="3787958at2759"/>
<name>A0A6A6A3G7_9PLEO</name>
<sequence length="601" mass="67541">MEVLGAVAGAVQLADVALRVSREAYGFLTAIKDSNNDIKALRDALREVEANVRNLRNFVSKFKMSKNAVEEFEVLSEAITNCFCGFHDDICDLMSVLPKKPSPTLARKIKWVYDQHKVKNITKRLNDRKTNLNNALSITGRLHDLRLREDTTSIEEQQMRSNAVLSGLSGALHDHAREHQDGHQQLLQHAHKTNASIDTVRTDIQRKHAELLQNTRLTGDSLNAMQTYARGYHEATAAAIKQQFESTYRHINTLENQNSLLLERTQRSHDTFNSIGSQLKSESQHAHLSLRNIENDLKGLRSTAIFSASDIDMATKILANELLSSIVPIVEQAVVYSNMQNKTVPTKLKGSIYQIASDVGRSTIAKKCDNRSEQQEEKNVVVTSGLIEDNRCQYSRMVSIYHRVWCYNWSIGHLTVEVTHTNRRWNGSPSASSTVTICTHFWPNQALAQLPGISFLFDTGPNRQGFYHFAPMITTFPIISCDHPVIRVVYDGDLTKLQEMLAKGEANLRCQDEDGETLLHYAALYAEPKICSFLVSYGLSWTQPDNTGFTPAHLAWQCAFWAKPAPVVDCVATLELVGFDFAGEYRVCQFLARGHSIHIAV</sequence>
<dbReference type="Proteomes" id="UP000799771">
    <property type="component" value="Unassembled WGS sequence"/>
</dbReference>
<evidence type="ECO:0000313" key="4">
    <source>
        <dbReference type="Proteomes" id="UP000799771"/>
    </source>
</evidence>
<keyword evidence="4" id="KW-1185">Reference proteome</keyword>
<dbReference type="EMBL" id="ML977514">
    <property type="protein sequence ID" value="KAF2126096.1"/>
    <property type="molecule type" value="Genomic_DNA"/>
</dbReference>
<accession>A0A6A6A3G7</accession>
<reference evidence="3" key="1">
    <citation type="journal article" date="2020" name="Stud. Mycol.">
        <title>101 Dothideomycetes genomes: a test case for predicting lifestyles and emergence of pathogens.</title>
        <authorList>
            <person name="Haridas S."/>
            <person name="Albert R."/>
            <person name="Binder M."/>
            <person name="Bloem J."/>
            <person name="Labutti K."/>
            <person name="Salamov A."/>
            <person name="Andreopoulos B."/>
            <person name="Baker S."/>
            <person name="Barry K."/>
            <person name="Bills G."/>
            <person name="Bluhm B."/>
            <person name="Cannon C."/>
            <person name="Castanera R."/>
            <person name="Culley D."/>
            <person name="Daum C."/>
            <person name="Ezra D."/>
            <person name="Gonzalez J."/>
            <person name="Henrissat B."/>
            <person name="Kuo A."/>
            <person name="Liang C."/>
            <person name="Lipzen A."/>
            <person name="Lutzoni F."/>
            <person name="Magnuson J."/>
            <person name="Mondo S."/>
            <person name="Nolan M."/>
            <person name="Ohm R."/>
            <person name="Pangilinan J."/>
            <person name="Park H.-J."/>
            <person name="Ramirez L."/>
            <person name="Alfaro M."/>
            <person name="Sun H."/>
            <person name="Tritt A."/>
            <person name="Yoshinaga Y."/>
            <person name="Zwiers L.-H."/>
            <person name="Turgeon B."/>
            <person name="Goodwin S."/>
            <person name="Spatafora J."/>
            <person name="Crous P."/>
            <person name="Grigoriev I."/>
        </authorList>
    </citation>
    <scope>NUCLEOTIDE SEQUENCE</scope>
    <source>
        <strain evidence="3">CBS 119687</strain>
    </source>
</reference>
<dbReference type="SUPFAM" id="SSF48403">
    <property type="entry name" value="Ankyrin repeat"/>
    <property type="match status" value="1"/>
</dbReference>
<dbReference type="PROSITE" id="PS50088">
    <property type="entry name" value="ANK_REPEAT"/>
    <property type="match status" value="1"/>
</dbReference>
<feature type="repeat" description="ANK" evidence="1">
    <location>
        <begin position="514"/>
        <end position="546"/>
    </location>
</feature>
<dbReference type="Gene3D" id="1.25.40.20">
    <property type="entry name" value="Ankyrin repeat-containing domain"/>
    <property type="match status" value="1"/>
</dbReference>
<dbReference type="GeneID" id="54413482"/>
<evidence type="ECO:0000256" key="2">
    <source>
        <dbReference type="SAM" id="Coils"/>
    </source>
</evidence>
<dbReference type="InterPro" id="IPR036770">
    <property type="entry name" value="Ankyrin_rpt-contain_sf"/>
</dbReference>
<protein>
    <submittedName>
        <fullName evidence="3">Uncharacterized protein</fullName>
    </submittedName>
</protein>
<gene>
    <name evidence="3" type="ORF">P153DRAFT_433893</name>
</gene>
<dbReference type="RefSeq" id="XP_033520488.1">
    <property type="nucleotide sequence ID" value="XM_033673050.1"/>
</dbReference>
<keyword evidence="2" id="KW-0175">Coiled coil</keyword>
<feature type="coiled-coil region" evidence="2">
    <location>
        <begin position="31"/>
        <end position="58"/>
    </location>
</feature>
<dbReference type="AlphaFoldDB" id="A0A6A6A3G7"/>